<dbReference type="EMBL" id="JBHSIZ010000036">
    <property type="protein sequence ID" value="MFC4960065.1"/>
    <property type="molecule type" value="Genomic_DNA"/>
</dbReference>
<gene>
    <name evidence="2" type="ORF">ACFPFX_27600</name>
</gene>
<sequence>MPKTDCGDDPEPCERTPAGPLFVPVRPGPAGCAARMFRTPLGDRTAVGFTTRDRLAATLGPDQAWISLAEPALRALAAPLGVTTVTVDPQLSAPAVTRTTRSWRVRDVSVTGAAVVADALALWIG</sequence>
<organism evidence="2 3">
    <name type="scientific">Streptomyces mauvecolor</name>
    <dbReference type="NCBI Taxonomy" id="58345"/>
    <lineage>
        <taxon>Bacteria</taxon>
        <taxon>Bacillati</taxon>
        <taxon>Actinomycetota</taxon>
        <taxon>Actinomycetes</taxon>
        <taxon>Kitasatosporales</taxon>
        <taxon>Streptomycetaceae</taxon>
        <taxon>Streptomyces</taxon>
    </lineage>
</organism>
<dbReference type="RefSeq" id="WP_344373718.1">
    <property type="nucleotide sequence ID" value="NZ_BAAASQ010000008.1"/>
</dbReference>
<keyword evidence="3" id="KW-1185">Reference proteome</keyword>
<proteinExistence type="predicted"/>
<dbReference type="Proteomes" id="UP001595834">
    <property type="component" value="Unassembled WGS sequence"/>
</dbReference>
<dbReference type="InterPro" id="IPR049975">
    <property type="entry name" value="SAV_915-like_dom"/>
</dbReference>
<evidence type="ECO:0000256" key="1">
    <source>
        <dbReference type="SAM" id="MobiDB-lite"/>
    </source>
</evidence>
<protein>
    <submittedName>
        <fullName evidence="2">SAV_915 family protein</fullName>
    </submittedName>
</protein>
<accession>A0ABV9UUC1</accession>
<feature type="region of interest" description="Disordered" evidence="1">
    <location>
        <begin position="1"/>
        <end position="20"/>
    </location>
</feature>
<reference evidence="3" key="1">
    <citation type="journal article" date="2019" name="Int. J. Syst. Evol. Microbiol.">
        <title>The Global Catalogue of Microorganisms (GCM) 10K type strain sequencing project: providing services to taxonomists for standard genome sequencing and annotation.</title>
        <authorList>
            <consortium name="The Broad Institute Genomics Platform"/>
            <consortium name="The Broad Institute Genome Sequencing Center for Infectious Disease"/>
            <person name="Wu L."/>
            <person name="Ma J."/>
        </authorList>
    </citation>
    <scope>NUCLEOTIDE SEQUENCE [LARGE SCALE GENOMIC DNA]</scope>
    <source>
        <strain evidence="3">CCM 7224</strain>
    </source>
</reference>
<evidence type="ECO:0000313" key="3">
    <source>
        <dbReference type="Proteomes" id="UP001595834"/>
    </source>
</evidence>
<comment type="caution">
    <text evidence="2">The sequence shown here is derived from an EMBL/GenBank/DDBJ whole genome shotgun (WGS) entry which is preliminary data.</text>
</comment>
<name>A0ABV9UUC1_9ACTN</name>
<evidence type="ECO:0000313" key="2">
    <source>
        <dbReference type="EMBL" id="MFC4960065.1"/>
    </source>
</evidence>
<dbReference type="NCBIfam" id="NF042914">
    <property type="entry name" value="SAV915_dom"/>
    <property type="match status" value="1"/>
</dbReference>